<comment type="caution">
    <text evidence="2">The sequence shown here is derived from an EMBL/GenBank/DDBJ whole genome shotgun (WGS) entry which is preliminary data.</text>
</comment>
<evidence type="ECO:0000256" key="1">
    <source>
        <dbReference type="SAM" id="Phobius"/>
    </source>
</evidence>
<reference evidence="2 3" key="1">
    <citation type="submission" date="2023-03" db="EMBL/GenBank/DDBJ databases">
        <title>NovoSphingobium album sp. nov. isolated from polycyclic aromatic hydrocarbons- and heavy-metal polluted soil.</title>
        <authorList>
            <person name="Liu Z."/>
            <person name="Wang K."/>
        </authorList>
    </citation>
    <scope>NUCLEOTIDE SEQUENCE [LARGE SCALE GENOMIC DNA]</scope>
    <source>
        <strain evidence="2 3">H3SJ31-1</strain>
    </source>
</reference>
<accession>A0ABT5WMX4</accession>
<dbReference type="Proteomes" id="UP001216253">
    <property type="component" value="Unassembled WGS sequence"/>
</dbReference>
<feature type="transmembrane region" description="Helical" evidence="1">
    <location>
        <begin position="126"/>
        <end position="149"/>
    </location>
</feature>
<feature type="transmembrane region" description="Helical" evidence="1">
    <location>
        <begin position="161"/>
        <end position="179"/>
    </location>
</feature>
<protein>
    <recommendedName>
        <fullName evidence="4">GDT1 family protein</fullName>
    </recommendedName>
</protein>
<name>A0ABT5WMX4_9SPHN</name>
<gene>
    <name evidence="2" type="ORF">PYV00_00930</name>
</gene>
<proteinExistence type="predicted"/>
<evidence type="ECO:0000313" key="3">
    <source>
        <dbReference type="Proteomes" id="UP001216253"/>
    </source>
</evidence>
<keyword evidence="1" id="KW-1133">Transmembrane helix</keyword>
<evidence type="ECO:0008006" key="4">
    <source>
        <dbReference type="Google" id="ProtNLM"/>
    </source>
</evidence>
<feature type="transmembrane region" description="Helical" evidence="1">
    <location>
        <begin position="70"/>
        <end position="87"/>
    </location>
</feature>
<dbReference type="EMBL" id="JARESE010000001">
    <property type="protein sequence ID" value="MDE8650278.1"/>
    <property type="molecule type" value="Genomic_DNA"/>
</dbReference>
<keyword evidence="3" id="KW-1185">Reference proteome</keyword>
<organism evidence="2 3">
    <name type="scientific">Novosphingobium album</name>
    <name type="common">ex Liu et al. 2023</name>
    <dbReference type="NCBI Taxonomy" id="3031130"/>
    <lineage>
        <taxon>Bacteria</taxon>
        <taxon>Pseudomonadati</taxon>
        <taxon>Pseudomonadota</taxon>
        <taxon>Alphaproteobacteria</taxon>
        <taxon>Sphingomonadales</taxon>
        <taxon>Sphingomonadaceae</taxon>
        <taxon>Novosphingobium</taxon>
    </lineage>
</organism>
<keyword evidence="1" id="KW-0472">Membrane</keyword>
<dbReference type="RefSeq" id="WP_275226360.1">
    <property type="nucleotide sequence ID" value="NZ_JARESE010000001.1"/>
</dbReference>
<sequence length="185" mass="18640">MASFYFTLLAVLLSGIGARDQVTVAGLVLRQGARPGVLVTGALVCIASASFAAWAATYVIPLLGPQARPILAAIALGLAGLESMILAPRASPREPTHSLGALALVLAAHQFTDAARFLVFGVAVGTGAAIPAGMAGSIGGIALVAAGWALPEVVTSRGARIGRRIVGLVLLLAALIVLMRARGML</sequence>
<keyword evidence="1" id="KW-0812">Transmembrane</keyword>
<feature type="transmembrane region" description="Helical" evidence="1">
    <location>
        <begin position="37"/>
        <end position="63"/>
    </location>
</feature>
<evidence type="ECO:0000313" key="2">
    <source>
        <dbReference type="EMBL" id="MDE8650278.1"/>
    </source>
</evidence>